<evidence type="ECO:0000256" key="1">
    <source>
        <dbReference type="ARBA" id="ARBA00001946"/>
    </source>
</evidence>
<dbReference type="InterPro" id="IPR005801">
    <property type="entry name" value="ADC_synthase"/>
</dbReference>
<evidence type="ECO:0000256" key="14">
    <source>
        <dbReference type="ARBA" id="ARBA00047683"/>
    </source>
</evidence>
<dbReference type="InterPro" id="IPR005256">
    <property type="entry name" value="Anth_synth_I_PabB"/>
</dbReference>
<dbReference type="Gene3D" id="3.60.120.10">
    <property type="entry name" value="Anthranilate synthase"/>
    <property type="match status" value="1"/>
</dbReference>
<dbReference type="InterPro" id="IPR019999">
    <property type="entry name" value="Anth_synth_I-like"/>
</dbReference>
<comment type="similarity">
    <text evidence="3 15">Belongs to the anthranilate synthase component I family.</text>
</comment>
<evidence type="ECO:0000256" key="6">
    <source>
        <dbReference type="ARBA" id="ARBA00020653"/>
    </source>
</evidence>
<keyword evidence="19" id="KW-1185">Reference proteome</keyword>
<dbReference type="PATRIC" id="fig|568816.4.peg.2125"/>
<comment type="subunit">
    <text evidence="4 15">Heterotetramer consisting of two non-identical subunits: a beta subunit (TrpG) and a large alpha subunit (TrpE).</text>
</comment>
<evidence type="ECO:0000256" key="10">
    <source>
        <dbReference type="ARBA" id="ARBA00022842"/>
    </source>
</evidence>
<evidence type="ECO:0000313" key="19">
    <source>
        <dbReference type="Proteomes" id="UP000007093"/>
    </source>
</evidence>
<feature type="domain" description="Anthranilate synthase component I N-terminal" evidence="17">
    <location>
        <begin position="75"/>
        <end position="216"/>
    </location>
</feature>
<keyword evidence="12 15" id="KW-0456">Lyase</keyword>
<dbReference type="Proteomes" id="UP000007093">
    <property type="component" value="Chromosome"/>
</dbReference>
<evidence type="ECO:0000259" key="17">
    <source>
        <dbReference type="Pfam" id="PF04715"/>
    </source>
</evidence>
<dbReference type="HOGENOM" id="CLU_006493_9_3_9"/>
<evidence type="ECO:0000256" key="2">
    <source>
        <dbReference type="ARBA" id="ARBA00004873"/>
    </source>
</evidence>
<dbReference type="InParanoid" id="G4Q5U2"/>
<keyword evidence="7 15" id="KW-0028">Amino-acid biosynthesis</keyword>
<dbReference type="eggNOG" id="COG0147">
    <property type="taxonomic scope" value="Bacteria"/>
</dbReference>
<evidence type="ECO:0000313" key="18">
    <source>
        <dbReference type="EMBL" id="AEQ23388.1"/>
    </source>
</evidence>
<dbReference type="UniPathway" id="UPA00035">
    <property type="reaction ID" value="UER00040"/>
</dbReference>
<protein>
    <recommendedName>
        <fullName evidence="6 15">Anthranilate synthase component 1</fullName>
        <ecNumber evidence="5 15">4.1.3.27</ecNumber>
    </recommendedName>
</protein>
<comment type="function">
    <text evidence="13 15">Part of a heterotetrameric complex that catalyzes the two-step biosynthesis of anthranilate, an intermediate in the biosynthesis of L-tryptophan. In the first step, the glutamine-binding beta subunit (TrpG) of anthranilate synthase (AS) provides the glutamine amidotransferase activity which generates ammonia as a substrate that, along with chorismate, is used in the second step, catalyzed by the large alpha subunit of AS (TrpE) to produce anthranilate. In the absence of TrpG, TrpE can synthesize anthranilate directly from chorismate and high concentrations of ammonia.</text>
</comment>
<evidence type="ECO:0000256" key="12">
    <source>
        <dbReference type="ARBA" id="ARBA00023239"/>
    </source>
</evidence>
<dbReference type="NCBIfam" id="TIGR00564">
    <property type="entry name" value="trpE_most"/>
    <property type="match status" value="1"/>
</dbReference>
<dbReference type="InterPro" id="IPR006805">
    <property type="entry name" value="Anth_synth_I_N"/>
</dbReference>
<keyword evidence="10 15" id="KW-0460">Magnesium</keyword>
<evidence type="ECO:0000256" key="13">
    <source>
        <dbReference type="ARBA" id="ARBA00025634"/>
    </source>
</evidence>
<sequence>MQQGGTAGLSPVLVRGQAFLFYQDLLGGYLAFVNQMPAVFYVKEEIIVKETSLTEARCLAESGGAVPIVRQLLADMVTPLGLMSLIRKDHDRYFLLESLEGIDARGRYSFIGYDPLLRLSAKDFAVTVETRKGTQKSGKAPLDLIRNYLKEYQNPKVPGLPPFTGGFVGYFSYDFIQYCEPSLRFDPKKATDFPDFDLLLFDKVIVFDAFKQTLFLIVNAKADAIDETYKKAIRDLDAMEALVKTPVLAPQEGTAHLGPISSNQTRELYNENIARIKHFIREGDIFQAVYSQCFSASYDKDLFSFYRVLRRTNPSQYMMLMKLGDTEIAGSSPETLIRLEGRTITSMPIAGTRRRGRTEKEDKALEEDLTHDAKELAEHNMLVDLARNDVGKVSEFGSVKVHDLHHVKRFSHVMHLTSRVTGRLKEGLDAIDTLCAALPAGTLSGAPKIRACEILDGLEPRRRGPYGGGIGYLDFSGNMDICITIRTAVKRGDIVYFQSGGGIVADSVTENEFQETLNKSGAVKDALMKTMEAE</sequence>
<dbReference type="SUPFAM" id="SSF56322">
    <property type="entry name" value="ADC synthase"/>
    <property type="match status" value="1"/>
</dbReference>
<name>G4Q5U2_ACIIR</name>
<dbReference type="KEGG" id="ain:Acin_2192"/>
<accession>G4Q5U2</accession>
<organism evidence="18 19">
    <name type="scientific">Acidaminococcus intestini (strain RyC-MR95)</name>
    <dbReference type="NCBI Taxonomy" id="568816"/>
    <lineage>
        <taxon>Bacteria</taxon>
        <taxon>Bacillati</taxon>
        <taxon>Bacillota</taxon>
        <taxon>Negativicutes</taxon>
        <taxon>Acidaminococcales</taxon>
        <taxon>Acidaminococcaceae</taxon>
        <taxon>Acidaminococcus</taxon>
    </lineage>
</organism>
<dbReference type="InterPro" id="IPR015890">
    <property type="entry name" value="Chorismate_C"/>
</dbReference>
<dbReference type="PANTHER" id="PTHR11236:SF48">
    <property type="entry name" value="ISOCHORISMATE SYNTHASE MENF"/>
    <property type="match status" value="1"/>
</dbReference>
<dbReference type="EMBL" id="CP003058">
    <property type="protein sequence ID" value="AEQ23388.1"/>
    <property type="molecule type" value="Genomic_DNA"/>
</dbReference>
<evidence type="ECO:0000256" key="5">
    <source>
        <dbReference type="ARBA" id="ARBA00012266"/>
    </source>
</evidence>
<evidence type="ECO:0000256" key="7">
    <source>
        <dbReference type="ARBA" id="ARBA00022605"/>
    </source>
</evidence>
<dbReference type="GO" id="GO:0000162">
    <property type="term" value="P:L-tryptophan biosynthetic process"/>
    <property type="evidence" value="ECO:0007669"/>
    <property type="project" value="UniProtKB-UniPathway"/>
</dbReference>
<gene>
    <name evidence="15 18" type="primary">trpE</name>
    <name evidence="18" type="ordered locus">Acin_2192</name>
</gene>
<evidence type="ECO:0000256" key="3">
    <source>
        <dbReference type="ARBA" id="ARBA00009562"/>
    </source>
</evidence>
<comment type="cofactor">
    <cofactor evidence="1 15">
        <name>Mg(2+)</name>
        <dbReference type="ChEBI" id="CHEBI:18420"/>
    </cofactor>
</comment>
<keyword evidence="8 15" id="KW-0479">Metal-binding</keyword>
<dbReference type="FunCoup" id="G4Q5U2">
    <property type="interactions" value="241"/>
</dbReference>
<dbReference type="GO" id="GO:0004049">
    <property type="term" value="F:anthranilate synthase activity"/>
    <property type="evidence" value="ECO:0007669"/>
    <property type="project" value="UniProtKB-EC"/>
</dbReference>
<comment type="pathway">
    <text evidence="2 15">Amino-acid biosynthesis; L-tryptophan biosynthesis; L-tryptophan from chorismate: step 1/5.</text>
</comment>
<dbReference type="PANTHER" id="PTHR11236">
    <property type="entry name" value="AMINOBENZOATE/ANTHRANILATE SYNTHASE"/>
    <property type="match status" value="1"/>
</dbReference>
<evidence type="ECO:0000256" key="15">
    <source>
        <dbReference type="RuleBase" id="RU364045"/>
    </source>
</evidence>
<evidence type="ECO:0000256" key="11">
    <source>
        <dbReference type="ARBA" id="ARBA00023141"/>
    </source>
</evidence>
<reference evidence="18 19" key="1">
    <citation type="journal article" date="2011" name="J. Bacteriol.">
        <title>Complete genome sequence of Acidaminococcus intestini RYC-MR95, a Gram-negative bacterium from the phylum Firmicutes.</title>
        <authorList>
            <person name="D'Auria G."/>
            <person name="Galan J.C."/>
            <person name="Rodriguez-Alcayna M."/>
            <person name="Moya A."/>
            <person name="Baquero F."/>
            <person name="Latorre A."/>
        </authorList>
    </citation>
    <scope>NUCLEOTIDE SEQUENCE [LARGE SCALE GENOMIC DNA]</scope>
    <source>
        <strain evidence="18 19">RyC-MR95</strain>
    </source>
</reference>
<dbReference type="EC" id="4.1.3.27" evidence="5 15"/>
<dbReference type="Pfam" id="PF04715">
    <property type="entry name" value="Anth_synt_I_N"/>
    <property type="match status" value="1"/>
</dbReference>
<dbReference type="AlphaFoldDB" id="G4Q5U2"/>
<dbReference type="GO" id="GO:0046872">
    <property type="term" value="F:metal ion binding"/>
    <property type="evidence" value="ECO:0007669"/>
    <property type="project" value="UniProtKB-KW"/>
</dbReference>
<keyword evidence="11 15" id="KW-0057">Aromatic amino acid biosynthesis</keyword>
<evidence type="ECO:0000259" key="16">
    <source>
        <dbReference type="Pfam" id="PF00425"/>
    </source>
</evidence>
<keyword evidence="9 15" id="KW-0822">Tryptophan biosynthesis</keyword>
<dbReference type="STRING" id="568816.Acin_2192"/>
<evidence type="ECO:0000256" key="4">
    <source>
        <dbReference type="ARBA" id="ARBA00011575"/>
    </source>
</evidence>
<dbReference type="PRINTS" id="PR00095">
    <property type="entry name" value="ANTSNTHASEI"/>
</dbReference>
<dbReference type="Pfam" id="PF00425">
    <property type="entry name" value="Chorismate_bind"/>
    <property type="match status" value="1"/>
</dbReference>
<evidence type="ECO:0000256" key="8">
    <source>
        <dbReference type="ARBA" id="ARBA00022723"/>
    </source>
</evidence>
<comment type="catalytic activity">
    <reaction evidence="14 15">
        <text>chorismate + L-glutamine = anthranilate + pyruvate + L-glutamate + H(+)</text>
        <dbReference type="Rhea" id="RHEA:21732"/>
        <dbReference type="ChEBI" id="CHEBI:15361"/>
        <dbReference type="ChEBI" id="CHEBI:15378"/>
        <dbReference type="ChEBI" id="CHEBI:16567"/>
        <dbReference type="ChEBI" id="CHEBI:29748"/>
        <dbReference type="ChEBI" id="CHEBI:29985"/>
        <dbReference type="ChEBI" id="CHEBI:58359"/>
        <dbReference type="EC" id="4.1.3.27"/>
    </reaction>
</comment>
<evidence type="ECO:0000256" key="9">
    <source>
        <dbReference type="ARBA" id="ARBA00022822"/>
    </source>
</evidence>
<proteinExistence type="inferred from homology"/>
<feature type="domain" description="Chorismate-utilising enzyme C-terminal" evidence="16">
    <location>
        <begin position="266"/>
        <end position="519"/>
    </location>
</feature>